<evidence type="ECO:0000313" key="1">
    <source>
        <dbReference type="EMBL" id="SFE70101.1"/>
    </source>
</evidence>
<proteinExistence type="predicted"/>
<organism evidence="1 2">
    <name type="scientific">Alteribacillus iranensis</name>
    <dbReference type="NCBI Taxonomy" id="930128"/>
    <lineage>
        <taxon>Bacteria</taxon>
        <taxon>Bacillati</taxon>
        <taxon>Bacillota</taxon>
        <taxon>Bacilli</taxon>
        <taxon>Bacillales</taxon>
        <taxon>Bacillaceae</taxon>
        <taxon>Alteribacillus</taxon>
    </lineage>
</organism>
<evidence type="ECO:0000313" key="2">
    <source>
        <dbReference type="Proteomes" id="UP000199516"/>
    </source>
</evidence>
<gene>
    <name evidence="1" type="ORF">SAMN05192532_103120</name>
</gene>
<dbReference type="EMBL" id="FONT01000003">
    <property type="protein sequence ID" value="SFE70101.1"/>
    <property type="molecule type" value="Genomic_DNA"/>
</dbReference>
<name>A0A1I2CP65_9BACI</name>
<protein>
    <submittedName>
        <fullName evidence="1">Uncharacterized protein</fullName>
    </submittedName>
</protein>
<sequence>MKKVLNKKTKQRPTNNYGVFAFFKRILKENKEFLK</sequence>
<dbReference type="AlphaFoldDB" id="A0A1I2CP65"/>
<keyword evidence="2" id="KW-1185">Reference proteome</keyword>
<dbReference type="Proteomes" id="UP000199516">
    <property type="component" value="Unassembled WGS sequence"/>
</dbReference>
<reference evidence="1 2" key="1">
    <citation type="submission" date="2016-10" db="EMBL/GenBank/DDBJ databases">
        <authorList>
            <person name="de Groot N.N."/>
        </authorList>
    </citation>
    <scope>NUCLEOTIDE SEQUENCE [LARGE SCALE GENOMIC DNA]</scope>
    <source>
        <strain evidence="1 2">DSM 23995</strain>
    </source>
</reference>
<accession>A0A1I2CP65</accession>
<dbReference type="STRING" id="930128.SAMN05192532_103120"/>